<sequence>MVDVMVENIHLVQKKLMSLQEGHAIWTSEESVQQWINTIEQRSNEISEPTSPTKSSFDCDVFLQLPGGDTEELALGAEARHYGHLSPRLSPLVSFEKEEGSPNKENDDLSNDKFPNNNNNNNDEPYQNQETSIKELDQDFESGRLEDLKQFLQQQKAAATAVENDEHFFTPISIQGLEQTPPRRSNSLTSQDTFSSFSSSVDKPSSLAAFLRPDPEELLFSLGFCNQDSLLQSIPERFFVNQSEAYGINVEEIHNSLLIDDQESELAEPASPHSLLHRFSESSIDLHDFNSITSSTESSLPVSLTAKTRRILFRSSHQDIPSIHLTRDEDRPLSPTSLSLTSSSGNFMRLETLKELPEPSSRLSSFDIDVPLTPVNKSIRSRLTTSCSVSEISRKLSDTDLSRGGTLVDEETEQNHFVSNSLQMPNVYKRTLSDKSFSSLVTVIDRSGTEDSSAETTNNEALFKPISSNEMSSASFDDSFSARHESTSSTRNESSSPRNHSHSSETQAGFRSPKTGSQSPKSHPSSPSLSAANRRSLFGSSKNISKTNSSTDHVFSSGETAIRTTTKPEHLTVTETLINEEITEVTNFPKPIMDLNDARKASLNDSFKDFIKNLASDSSINGSSHNGSPVPPHSTENDEQIDIIMNEENAEETNLNIDIQSPVSSELDEELSNENTPQEQFTNGDIVHSPEPTNPPKQETLEASLASVETQKAEPNSNITQNKKGYFSAAFNSISNVFNKYQDSKQSSVDETLPPVKNEQDAESENLVDKKEESSSIPTKSQPNKKQGPLFRLFNHQTLSMHSNSAFSSFVSGLSNGVEVELDRASDISIEVSQTSSKLTTNQPKASSVSPLGDSLSSDENVCDCPKSPDRNSSKSRRYGGKKSPHFNKGRSLESSGFEEETNNIKCPFGKNCSLGHKNGRHVYPVENNDRLSIRKGSEASSMMRSCSPTSTYFTHEHFDYLVQQMTYLRAELKEEFQQSITREKKMKEHFESQLDDMKKTMTTDYMGWIANEMKQLKTKLHEKDEEIRRLRDIIAENEAQASKTKRRESFGTPV</sequence>
<feature type="region of interest" description="Disordered" evidence="1">
    <location>
        <begin position="173"/>
        <end position="201"/>
    </location>
</feature>
<organism evidence="3 4">
    <name type="scientific">Clytia hemisphaerica</name>
    <dbReference type="NCBI Taxonomy" id="252671"/>
    <lineage>
        <taxon>Eukaryota</taxon>
        <taxon>Metazoa</taxon>
        <taxon>Cnidaria</taxon>
        <taxon>Hydrozoa</taxon>
        <taxon>Hydroidolina</taxon>
        <taxon>Leptothecata</taxon>
        <taxon>Obeliida</taxon>
        <taxon>Clytiidae</taxon>
        <taxon>Clytia</taxon>
    </lineage>
</organism>
<accession>A0A7M5VB24</accession>
<feature type="compositionally biased region" description="Basic residues" evidence="1">
    <location>
        <begin position="874"/>
        <end position="889"/>
    </location>
</feature>
<feature type="compositionally biased region" description="Basic and acidic residues" evidence="1">
    <location>
        <begin position="95"/>
        <end position="111"/>
    </location>
</feature>
<evidence type="ECO:0000313" key="3">
    <source>
        <dbReference type="EnsemblMetazoa" id="CLYHEMP010803.1"/>
    </source>
</evidence>
<feature type="region of interest" description="Disordered" evidence="1">
    <location>
        <begin position="834"/>
        <end position="895"/>
    </location>
</feature>
<feature type="region of interest" description="Disordered" evidence="1">
    <location>
        <begin position="95"/>
        <end position="127"/>
    </location>
</feature>
<feature type="compositionally biased region" description="Low complexity" evidence="1">
    <location>
        <begin position="487"/>
        <end position="498"/>
    </location>
</feature>
<feature type="compositionally biased region" description="Low complexity" evidence="1">
    <location>
        <begin position="847"/>
        <end position="859"/>
    </location>
</feature>
<feature type="compositionally biased region" description="Polar residues" evidence="1">
    <location>
        <begin position="707"/>
        <end position="720"/>
    </location>
</feature>
<feature type="compositionally biased region" description="Low complexity" evidence="1">
    <location>
        <begin position="540"/>
        <end position="551"/>
    </location>
</feature>
<evidence type="ECO:0000259" key="2">
    <source>
        <dbReference type="Pfam" id="PF14722"/>
    </source>
</evidence>
<evidence type="ECO:0000256" key="1">
    <source>
        <dbReference type="SAM" id="MobiDB-lite"/>
    </source>
</evidence>
<feature type="region of interest" description="Disordered" evidence="1">
    <location>
        <begin position="663"/>
        <end position="720"/>
    </location>
</feature>
<feature type="domain" description="ITPR-interacting" evidence="2">
    <location>
        <begin position="187"/>
        <end position="251"/>
    </location>
</feature>
<dbReference type="GO" id="GO:0005102">
    <property type="term" value="F:signaling receptor binding"/>
    <property type="evidence" value="ECO:0007669"/>
    <property type="project" value="InterPro"/>
</dbReference>
<evidence type="ECO:0000313" key="4">
    <source>
        <dbReference type="Proteomes" id="UP000594262"/>
    </source>
</evidence>
<dbReference type="EnsemblMetazoa" id="CLYHEMT010803.1">
    <property type="protein sequence ID" value="CLYHEMP010803.1"/>
    <property type="gene ID" value="CLYHEMG010803"/>
</dbReference>
<feature type="region of interest" description="Disordered" evidence="1">
    <location>
        <begin position="1036"/>
        <end position="1055"/>
    </location>
</feature>
<feature type="region of interest" description="Disordered" evidence="1">
    <location>
        <begin position="471"/>
        <end position="568"/>
    </location>
</feature>
<feature type="compositionally biased region" description="Polar residues" evidence="1">
    <location>
        <begin position="173"/>
        <end position="186"/>
    </location>
</feature>
<feature type="region of interest" description="Disordered" evidence="1">
    <location>
        <begin position="745"/>
        <end position="789"/>
    </location>
</feature>
<protein>
    <recommendedName>
        <fullName evidence="2">ITPR-interacting domain-containing protein</fullName>
    </recommendedName>
</protein>
<feature type="compositionally biased region" description="Polar residues" evidence="1">
    <location>
        <begin position="552"/>
        <end position="565"/>
    </location>
</feature>
<feature type="compositionally biased region" description="Low complexity" evidence="1">
    <location>
        <begin position="517"/>
        <end position="530"/>
    </location>
</feature>
<dbReference type="RefSeq" id="XP_066917665.1">
    <property type="nucleotide sequence ID" value="XM_067061564.1"/>
</dbReference>
<dbReference type="Proteomes" id="UP000594262">
    <property type="component" value="Unplaced"/>
</dbReference>
<dbReference type="InterPro" id="IPR029325">
    <property type="entry name" value="ITPR-bd"/>
</dbReference>
<keyword evidence="4" id="KW-1185">Reference proteome</keyword>
<dbReference type="Pfam" id="PF14722">
    <property type="entry name" value="KRAP_IP3R_bind"/>
    <property type="match status" value="1"/>
</dbReference>
<feature type="compositionally biased region" description="Low complexity" evidence="1">
    <location>
        <begin position="187"/>
        <end position="201"/>
    </location>
</feature>
<proteinExistence type="predicted"/>
<dbReference type="GeneID" id="136805031"/>
<name>A0A7M5VB24_9CNID</name>
<feature type="compositionally biased region" description="Polar residues" evidence="1">
    <location>
        <begin position="775"/>
        <end position="785"/>
    </location>
</feature>
<dbReference type="AlphaFoldDB" id="A0A7M5VB24"/>
<dbReference type="OrthoDB" id="6088188at2759"/>
<feature type="compositionally biased region" description="Polar residues" evidence="1">
    <location>
        <begin position="834"/>
        <end position="846"/>
    </location>
</feature>
<reference evidence="3" key="1">
    <citation type="submission" date="2021-01" db="UniProtKB">
        <authorList>
            <consortium name="EnsemblMetazoa"/>
        </authorList>
    </citation>
    <scope>IDENTIFICATION</scope>
</reference>